<reference evidence="2 3" key="1">
    <citation type="submission" date="2024-02" db="EMBL/GenBank/DDBJ databases">
        <title>De novo assembly and annotation of 12 fungi associated with fruit tree decline syndrome in Ontario, Canada.</title>
        <authorList>
            <person name="Sulman M."/>
            <person name="Ellouze W."/>
            <person name="Ilyukhin E."/>
        </authorList>
    </citation>
    <scope>NUCLEOTIDE SEQUENCE [LARGE SCALE GENOMIC DNA]</scope>
    <source>
        <strain evidence="2 3">M11/M66-122</strain>
    </source>
</reference>
<name>A0AAN9UVL5_9PEZI</name>
<dbReference type="Proteomes" id="UP001320420">
    <property type="component" value="Unassembled WGS sequence"/>
</dbReference>
<keyword evidence="1" id="KW-0812">Transmembrane</keyword>
<organism evidence="2 3">
    <name type="scientific">Diatrype stigma</name>
    <dbReference type="NCBI Taxonomy" id="117547"/>
    <lineage>
        <taxon>Eukaryota</taxon>
        <taxon>Fungi</taxon>
        <taxon>Dikarya</taxon>
        <taxon>Ascomycota</taxon>
        <taxon>Pezizomycotina</taxon>
        <taxon>Sordariomycetes</taxon>
        <taxon>Xylariomycetidae</taxon>
        <taxon>Xylariales</taxon>
        <taxon>Diatrypaceae</taxon>
        <taxon>Diatrype</taxon>
    </lineage>
</organism>
<keyword evidence="1" id="KW-0472">Membrane</keyword>
<evidence type="ECO:0000256" key="1">
    <source>
        <dbReference type="SAM" id="Phobius"/>
    </source>
</evidence>
<proteinExistence type="predicted"/>
<dbReference type="EMBL" id="JAKJXP020000024">
    <property type="protein sequence ID" value="KAK7753997.1"/>
    <property type="molecule type" value="Genomic_DNA"/>
</dbReference>
<dbReference type="AlphaFoldDB" id="A0AAN9UVL5"/>
<feature type="transmembrane region" description="Helical" evidence="1">
    <location>
        <begin position="47"/>
        <end position="64"/>
    </location>
</feature>
<accession>A0AAN9UVL5</accession>
<gene>
    <name evidence="2" type="ORF">SLS62_004096</name>
</gene>
<evidence type="ECO:0000313" key="3">
    <source>
        <dbReference type="Proteomes" id="UP001320420"/>
    </source>
</evidence>
<sequence>MLAARALAQGRMPIVRSFQHSARRAQQAQPPRSYDWGRIAKSRANQALIYFPGLALVLGWPLGASKLMDGHM</sequence>
<evidence type="ECO:0000313" key="2">
    <source>
        <dbReference type="EMBL" id="KAK7753997.1"/>
    </source>
</evidence>
<keyword evidence="3" id="KW-1185">Reference proteome</keyword>
<comment type="caution">
    <text evidence="2">The sequence shown here is derived from an EMBL/GenBank/DDBJ whole genome shotgun (WGS) entry which is preliminary data.</text>
</comment>
<keyword evidence="1" id="KW-1133">Transmembrane helix</keyword>
<protein>
    <submittedName>
        <fullName evidence="2">Uncharacterized protein</fullName>
    </submittedName>
</protein>